<reference evidence="1 2" key="1">
    <citation type="journal article" date="2023" name="Life. Sci Alliance">
        <title>Evolutionary insights into 3D genome organization and epigenetic landscape of Vigna mungo.</title>
        <authorList>
            <person name="Junaid A."/>
            <person name="Singh B."/>
            <person name="Bhatia S."/>
        </authorList>
    </citation>
    <scope>NUCLEOTIDE SEQUENCE [LARGE SCALE GENOMIC DNA]</scope>
    <source>
        <strain evidence="1">Urdbean</strain>
    </source>
</reference>
<organism evidence="1 2">
    <name type="scientific">Vigna mungo</name>
    <name type="common">Black gram</name>
    <name type="synonym">Phaseolus mungo</name>
    <dbReference type="NCBI Taxonomy" id="3915"/>
    <lineage>
        <taxon>Eukaryota</taxon>
        <taxon>Viridiplantae</taxon>
        <taxon>Streptophyta</taxon>
        <taxon>Embryophyta</taxon>
        <taxon>Tracheophyta</taxon>
        <taxon>Spermatophyta</taxon>
        <taxon>Magnoliopsida</taxon>
        <taxon>eudicotyledons</taxon>
        <taxon>Gunneridae</taxon>
        <taxon>Pentapetalae</taxon>
        <taxon>rosids</taxon>
        <taxon>fabids</taxon>
        <taxon>Fabales</taxon>
        <taxon>Fabaceae</taxon>
        <taxon>Papilionoideae</taxon>
        <taxon>50 kb inversion clade</taxon>
        <taxon>NPAAA clade</taxon>
        <taxon>indigoferoid/millettioid clade</taxon>
        <taxon>Phaseoleae</taxon>
        <taxon>Vigna</taxon>
    </lineage>
</organism>
<dbReference type="Proteomes" id="UP001374535">
    <property type="component" value="Chromosome 6"/>
</dbReference>
<evidence type="ECO:0000313" key="2">
    <source>
        <dbReference type="Proteomes" id="UP001374535"/>
    </source>
</evidence>
<accession>A0AAQ3RV86</accession>
<keyword evidence="2" id="KW-1185">Reference proteome</keyword>
<dbReference type="EMBL" id="CP144695">
    <property type="protein sequence ID" value="WVZ05611.1"/>
    <property type="molecule type" value="Genomic_DNA"/>
</dbReference>
<name>A0AAQ3RV86_VIGMU</name>
<gene>
    <name evidence="1" type="ORF">V8G54_018957</name>
</gene>
<evidence type="ECO:0000313" key="1">
    <source>
        <dbReference type="EMBL" id="WVZ05611.1"/>
    </source>
</evidence>
<sequence length="126" mass="15237">MYLSFVVHGDLNENHWVRRVSQLYVVLHWLPFVTFLGLSPEQLHQSYDNAHVDPLNEHHHRHDQAQKHCQSQQRDNQWRFDLIPNQCKLCGEVIFGPLERFRDNGTGRKTIHWNRFDVRRRKESDE</sequence>
<proteinExistence type="predicted"/>
<protein>
    <submittedName>
        <fullName evidence="1">Uncharacterized protein</fullName>
    </submittedName>
</protein>
<dbReference type="AlphaFoldDB" id="A0AAQ3RV86"/>